<dbReference type="InterPro" id="IPR036942">
    <property type="entry name" value="Beta-barrel_TonB_sf"/>
</dbReference>
<dbReference type="GO" id="GO:0009279">
    <property type="term" value="C:cell outer membrane"/>
    <property type="evidence" value="ECO:0007669"/>
    <property type="project" value="UniProtKB-SubCell"/>
</dbReference>
<reference evidence="4" key="2">
    <citation type="submission" date="2021-09" db="EMBL/GenBank/DDBJ databases">
        <authorList>
            <person name="Gilroy R."/>
        </authorList>
    </citation>
    <scope>NUCLEOTIDE SEQUENCE</scope>
    <source>
        <strain evidence="4">4100</strain>
    </source>
</reference>
<accession>A0A4Q0U757</accession>
<gene>
    <name evidence="4" type="ORF">K8V47_04165</name>
</gene>
<evidence type="ECO:0000256" key="2">
    <source>
        <dbReference type="ARBA" id="ARBA00023136"/>
    </source>
</evidence>
<evidence type="ECO:0000313" key="5">
    <source>
        <dbReference type="Proteomes" id="UP000711407"/>
    </source>
</evidence>
<evidence type="ECO:0000256" key="1">
    <source>
        <dbReference type="ARBA" id="ARBA00004442"/>
    </source>
</evidence>
<dbReference type="Proteomes" id="UP000711407">
    <property type="component" value="Unassembled WGS sequence"/>
</dbReference>
<dbReference type="EMBL" id="DYXT01000024">
    <property type="protein sequence ID" value="HJE38938.1"/>
    <property type="molecule type" value="Genomic_DNA"/>
</dbReference>
<evidence type="ECO:0000256" key="3">
    <source>
        <dbReference type="ARBA" id="ARBA00023237"/>
    </source>
</evidence>
<comment type="caution">
    <text evidence="4">The sequence shown here is derived from an EMBL/GenBank/DDBJ whole genome shotgun (WGS) entry which is preliminary data.</text>
</comment>
<protein>
    <submittedName>
        <fullName evidence="4">Uncharacterized protein</fullName>
    </submittedName>
</protein>
<dbReference type="SUPFAM" id="SSF56935">
    <property type="entry name" value="Porins"/>
    <property type="match status" value="1"/>
</dbReference>
<evidence type="ECO:0000313" key="4">
    <source>
        <dbReference type="EMBL" id="HJE38938.1"/>
    </source>
</evidence>
<name>A0A4Q0U757_9BACT</name>
<comment type="subcellular location">
    <subcellularLocation>
        <location evidence="1">Cell outer membrane</location>
    </subcellularLocation>
</comment>
<keyword evidence="2" id="KW-0472">Membrane</keyword>
<keyword evidence="3" id="KW-0998">Cell outer membrane</keyword>
<sequence length="116" mass="13051">MQMPELSKILLEITPRYTYKNFNIWMSARYKSKTYANVGNSIMLNGYWEIFAGASYKFNKYITANLDIVNFLNQTCPGGQVPGSELVTDGSQYAGTLIAGTYMRPIQAQLGINVNF</sequence>
<dbReference type="AlphaFoldDB" id="A0A4Q0U757"/>
<proteinExistence type="predicted"/>
<reference evidence="4" key="1">
    <citation type="journal article" date="2021" name="PeerJ">
        <title>Extensive microbial diversity within the chicken gut microbiome revealed by metagenomics and culture.</title>
        <authorList>
            <person name="Gilroy R."/>
            <person name="Ravi A."/>
            <person name="Getino M."/>
            <person name="Pursley I."/>
            <person name="Horton D.L."/>
            <person name="Alikhan N.F."/>
            <person name="Baker D."/>
            <person name="Gharbi K."/>
            <person name="Hall N."/>
            <person name="Watson M."/>
            <person name="Adriaenssens E.M."/>
            <person name="Foster-Nyarko E."/>
            <person name="Jarju S."/>
            <person name="Secka A."/>
            <person name="Antonio M."/>
            <person name="Oren A."/>
            <person name="Chaudhuri R.R."/>
            <person name="La Ragione R."/>
            <person name="Hildebrand F."/>
            <person name="Pallen M.J."/>
        </authorList>
    </citation>
    <scope>NUCLEOTIDE SEQUENCE</scope>
    <source>
        <strain evidence="4">4100</strain>
    </source>
</reference>
<organism evidence="4 5">
    <name type="scientific">Candidatus Amulumruptor caecigallinarius</name>
    <dbReference type="NCBI Taxonomy" id="2109911"/>
    <lineage>
        <taxon>Bacteria</taxon>
        <taxon>Pseudomonadati</taxon>
        <taxon>Bacteroidota</taxon>
        <taxon>Bacteroidia</taxon>
        <taxon>Bacteroidales</taxon>
        <taxon>Muribaculaceae</taxon>
        <taxon>Candidatus Amulumruptor</taxon>
    </lineage>
</organism>
<dbReference type="Gene3D" id="2.40.170.20">
    <property type="entry name" value="TonB-dependent receptor, beta-barrel domain"/>
    <property type="match status" value="1"/>
</dbReference>